<gene>
    <name evidence="19" type="ORF">FH972_023154</name>
</gene>
<reference evidence="19 20" key="1">
    <citation type="submission" date="2019-06" db="EMBL/GenBank/DDBJ databases">
        <title>A chromosomal-level reference genome of Carpinus fangiana (Coryloideae, Betulaceae).</title>
        <authorList>
            <person name="Yang X."/>
            <person name="Wang Z."/>
            <person name="Zhang L."/>
            <person name="Hao G."/>
            <person name="Liu J."/>
            <person name="Yang Y."/>
        </authorList>
    </citation>
    <scope>NUCLEOTIDE SEQUENCE [LARGE SCALE GENOMIC DNA]</scope>
    <source>
        <strain evidence="19">Cfa_2016G</strain>
        <tissue evidence="19">Leaf</tissue>
    </source>
</reference>
<sequence length="901" mass="100014">MAVEPLMEREIEDRRGTDAYKKAGLAFAEHRIAMCRLATKESDWIMVDDWEASKAEYTRTALVLDHIEHEINEVNGGVRDSTGIRRKAKVALMSGADLIDTMSVPGVWAREDLDHILGRYGAFIIERMGTDLVKALETLEPWRDNIYAIPQLIQNDVSSTKVRQFLRKDMSISRLALRCILKGSRGDESHTLLANNATSKGVTTCAKVDTEMCLSGKATRSSMDSDPPGIYHDRGRHARENSYGHLLPHTRSAAIRPGHPVANSTRTSRRTTSGRIPSSSYAEKHRAQFSQVESSRAPSLNVRSKSGREAEVKVTKRKGRKRRTTLDHNHYRDTTRTRDISQSLNLDLEKATFSSPKEPRQSRVKNLSNRSNPWSRRRKCIFAATIGSRRSSAGHNDVAAPMPTQPSNSNLNGIAPSSIPEGARGTYLDPFTWYDTTDFNLTYTNETVGGLPLMGLNSTYSDDTRANAQVPPLTSKFMYGTTPIRGVNLGGWLSLEPFITPSLFSSTSTPPIVDEYTLTASLGANAPNVLEKHYATFIKRDTFAAIRAAGFDHIRISFSYWSVTTYPGDPYVRGISFRYLLRAIEYCRMNGLRVNLDLHGVPGSQNGWNHSGRLGPIGWLNGTDGQLNADRTLNIHRQLTTFFAQPRYANIVTMYGLVNEPRMAALNQSAVLNWTATAITILRQSGMPQSTVAVIGDGFLGLANWVDSPLLLLPNTSTQNLLLDAHQYAIFALDQLALPHAEKLAYVCDGFAQQTNASMNSSKGFGNFICGEWSQADTDCAPNLNNVGAGSRWEGTYLLNEQPNCPLKNSSCSCQEPNGDPKTYREVYKTWLQHFAAGQMKSFNYGWGSFYWTWLTEEATQWSWKLGMEAGILPSNVRMLDESVSCEGGVDWAGQGLGETI</sequence>
<dbReference type="EC" id="3.2.1.58" evidence="14"/>
<proteinExistence type="inferred from homology"/>
<keyword evidence="10" id="KW-0326">Glycosidase</keyword>
<dbReference type="Pfam" id="PF00150">
    <property type="entry name" value="Cellulase"/>
    <property type="match status" value="1"/>
</dbReference>
<dbReference type="Gene3D" id="3.20.20.80">
    <property type="entry name" value="Glycosidases"/>
    <property type="match status" value="1"/>
</dbReference>
<evidence type="ECO:0000313" key="20">
    <source>
        <dbReference type="Proteomes" id="UP000327013"/>
    </source>
</evidence>
<dbReference type="GO" id="GO:0071555">
    <property type="term" value="P:cell wall organization"/>
    <property type="evidence" value="ECO:0007669"/>
    <property type="project" value="UniProtKB-KW"/>
</dbReference>
<comment type="subcellular location">
    <subcellularLocation>
        <location evidence="1">Cell membrane</location>
        <topology evidence="1">Single-pass type II membrane protein</topology>
    </subcellularLocation>
</comment>
<keyword evidence="5" id="KW-0378">Hydrolase</keyword>
<evidence type="ECO:0000256" key="13">
    <source>
        <dbReference type="ARBA" id="ARBA00037126"/>
    </source>
</evidence>
<dbReference type="AlphaFoldDB" id="A0A5N6KUC2"/>
<evidence type="ECO:0000256" key="1">
    <source>
        <dbReference type="ARBA" id="ARBA00004401"/>
    </source>
</evidence>
<dbReference type="OrthoDB" id="62120at2759"/>
<feature type="compositionally biased region" description="Low complexity" evidence="16">
    <location>
        <begin position="264"/>
        <end position="280"/>
    </location>
</feature>
<dbReference type="Proteomes" id="UP000327013">
    <property type="component" value="Unassembled WGS sequence"/>
</dbReference>
<feature type="region of interest" description="Disordered" evidence="16">
    <location>
        <begin position="250"/>
        <end position="372"/>
    </location>
</feature>
<dbReference type="InterPro" id="IPR050386">
    <property type="entry name" value="Glycosyl_hydrolase_5"/>
</dbReference>
<keyword evidence="20" id="KW-1185">Reference proteome</keyword>
<evidence type="ECO:0000313" key="19">
    <source>
        <dbReference type="EMBL" id="KAB8346106.1"/>
    </source>
</evidence>
<evidence type="ECO:0000256" key="14">
    <source>
        <dbReference type="ARBA" id="ARBA00038929"/>
    </source>
</evidence>
<evidence type="ECO:0000256" key="9">
    <source>
        <dbReference type="ARBA" id="ARBA00023180"/>
    </source>
</evidence>
<organism evidence="19 20">
    <name type="scientific">Carpinus fangiana</name>
    <dbReference type="NCBI Taxonomy" id="176857"/>
    <lineage>
        <taxon>Eukaryota</taxon>
        <taxon>Viridiplantae</taxon>
        <taxon>Streptophyta</taxon>
        <taxon>Embryophyta</taxon>
        <taxon>Tracheophyta</taxon>
        <taxon>Spermatophyta</taxon>
        <taxon>Magnoliopsida</taxon>
        <taxon>eudicotyledons</taxon>
        <taxon>Gunneridae</taxon>
        <taxon>Pentapetalae</taxon>
        <taxon>rosids</taxon>
        <taxon>fabids</taxon>
        <taxon>Fagales</taxon>
        <taxon>Betulaceae</taxon>
        <taxon>Carpinus</taxon>
    </lineage>
</organism>
<dbReference type="SUPFAM" id="SSF51445">
    <property type="entry name" value="(Trans)glycosidases"/>
    <property type="match status" value="1"/>
</dbReference>
<evidence type="ECO:0000259" key="18">
    <source>
        <dbReference type="Pfam" id="PF01467"/>
    </source>
</evidence>
<dbReference type="SUPFAM" id="SSF52374">
    <property type="entry name" value="Nucleotidylyl transferase"/>
    <property type="match status" value="1"/>
</dbReference>
<evidence type="ECO:0000256" key="6">
    <source>
        <dbReference type="ARBA" id="ARBA00022968"/>
    </source>
</evidence>
<keyword evidence="11" id="KW-0961">Cell wall biogenesis/degradation</keyword>
<feature type="compositionally biased region" description="Basic and acidic residues" evidence="16">
    <location>
        <begin position="324"/>
        <end position="339"/>
    </location>
</feature>
<evidence type="ECO:0000256" key="15">
    <source>
        <dbReference type="ARBA" id="ARBA00041260"/>
    </source>
</evidence>
<evidence type="ECO:0000256" key="2">
    <source>
        <dbReference type="ARBA" id="ARBA00005641"/>
    </source>
</evidence>
<evidence type="ECO:0000256" key="5">
    <source>
        <dbReference type="ARBA" id="ARBA00022801"/>
    </source>
</evidence>
<dbReference type="EMBL" id="VIBQ01000013">
    <property type="protein sequence ID" value="KAB8346106.1"/>
    <property type="molecule type" value="Genomic_DNA"/>
</dbReference>
<evidence type="ECO:0000256" key="4">
    <source>
        <dbReference type="ARBA" id="ARBA00022692"/>
    </source>
</evidence>
<evidence type="ECO:0000256" key="12">
    <source>
        <dbReference type="ARBA" id="ARBA00036824"/>
    </source>
</evidence>
<dbReference type="FunFam" id="3.20.20.80:FF:000033">
    <property type="entry name" value="Glucan 1,3-beta-glucosidase A"/>
    <property type="match status" value="1"/>
</dbReference>
<evidence type="ECO:0000259" key="17">
    <source>
        <dbReference type="Pfam" id="PF00150"/>
    </source>
</evidence>
<dbReference type="PANTHER" id="PTHR31297">
    <property type="entry name" value="GLUCAN ENDO-1,6-BETA-GLUCOSIDASE B"/>
    <property type="match status" value="1"/>
</dbReference>
<evidence type="ECO:0000256" key="3">
    <source>
        <dbReference type="ARBA" id="ARBA00022475"/>
    </source>
</evidence>
<evidence type="ECO:0000256" key="16">
    <source>
        <dbReference type="SAM" id="MobiDB-lite"/>
    </source>
</evidence>
<dbReference type="InterPro" id="IPR014729">
    <property type="entry name" value="Rossmann-like_a/b/a_fold"/>
</dbReference>
<comment type="similarity">
    <text evidence="2">Belongs to the glycosyl hydrolase 5 (cellulase A) family.</text>
</comment>
<dbReference type="Gene3D" id="3.40.50.620">
    <property type="entry name" value="HUPs"/>
    <property type="match status" value="1"/>
</dbReference>
<evidence type="ECO:0000256" key="7">
    <source>
        <dbReference type="ARBA" id="ARBA00022989"/>
    </source>
</evidence>
<evidence type="ECO:0000256" key="8">
    <source>
        <dbReference type="ARBA" id="ARBA00023136"/>
    </source>
</evidence>
<keyword evidence="4" id="KW-0812">Transmembrane</keyword>
<keyword evidence="8" id="KW-0472">Membrane</keyword>
<dbReference type="GO" id="GO:0005886">
    <property type="term" value="C:plasma membrane"/>
    <property type="evidence" value="ECO:0007669"/>
    <property type="project" value="UniProtKB-SubCell"/>
</dbReference>
<comment type="caution">
    <text evidence="19">The sequence shown here is derived from an EMBL/GenBank/DDBJ whole genome shotgun (WGS) entry which is preliminary data.</text>
</comment>
<dbReference type="GO" id="GO:0009986">
    <property type="term" value="C:cell surface"/>
    <property type="evidence" value="ECO:0007669"/>
    <property type="project" value="TreeGrafter"/>
</dbReference>
<dbReference type="InterPro" id="IPR017853">
    <property type="entry name" value="GH"/>
</dbReference>
<comment type="function">
    <text evidence="13">Glucosidase involved in the degradation of cellulosic biomass. Active on lichenan.</text>
</comment>
<accession>A0A5N6KUC2</accession>
<dbReference type="GO" id="GO:0004338">
    <property type="term" value="F:glucan exo-1,3-beta-glucosidase activity"/>
    <property type="evidence" value="ECO:0007669"/>
    <property type="project" value="UniProtKB-EC"/>
</dbReference>
<dbReference type="GO" id="GO:0005576">
    <property type="term" value="C:extracellular region"/>
    <property type="evidence" value="ECO:0007669"/>
    <property type="project" value="TreeGrafter"/>
</dbReference>
<dbReference type="PANTHER" id="PTHR31297:SF34">
    <property type="entry name" value="GLUCAN 1,3-BETA-GLUCOSIDASE 2"/>
    <property type="match status" value="1"/>
</dbReference>
<comment type="catalytic activity">
    <reaction evidence="12">
        <text>Successive hydrolysis of beta-D-glucose units from the non-reducing ends of (1-&gt;3)-beta-D-glucans, releasing alpha-glucose.</text>
        <dbReference type="EC" id="3.2.1.58"/>
    </reaction>
</comment>
<dbReference type="InterPro" id="IPR004821">
    <property type="entry name" value="Cyt_trans-like"/>
</dbReference>
<feature type="domain" description="Cytidyltransferase-like" evidence="18">
    <location>
        <begin position="23"/>
        <end position="164"/>
    </location>
</feature>
<dbReference type="Pfam" id="PF01467">
    <property type="entry name" value="CTP_transf_like"/>
    <property type="match status" value="1"/>
</dbReference>
<evidence type="ECO:0000256" key="11">
    <source>
        <dbReference type="ARBA" id="ARBA00023316"/>
    </source>
</evidence>
<name>A0A5N6KUC2_9ROSI</name>
<evidence type="ECO:0000256" key="10">
    <source>
        <dbReference type="ARBA" id="ARBA00023295"/>
    </source>
</evidence>
<feature type="compositionally biased region" description="Polar residues" evidence="16">
    <location>
        <begin position="288"/>
        <end position="304"/>
    </location>
</feature>
<feature type="domain" description="Glycoside hydrolase family 5" evidence="17">
    <location>
        <begin position="535"/>
        <end position="778"/>
    </location>
</feature>
<keyword evidence="3" id="KW-1003">Cell membrane</keyword>
<protein>
    <recommendedName>
        <fullName evidence="14">glucan 1,3-beta-glucosidase</fullName>
        <ecNumber evidence="14">3.2.1.58</ecNumber>
    </recommendedName>
    <alternativeName>
        <fullName evidence="15">Exo-1,3-beta-glucanase D</fullName>
    </alternativeName>
</protein>
<keyword evidence="7" id="KW-1133">Transmembrane helix</keyword>
<keyword evidence="9" id="KW-0325">Glycoprotein</keyword>
<keyword evidence="6" id="KW-0735">Signal-anchor</keyword>
<dbReference type="GO" id="GO:0009251">
    <property type="term" value="P:glucan catabolic process"/>
    <property type="evidence" value="ECO:0007669"/>
    <property type="project" value="TreeGrafter"/>
</dbReference>
<dbReference type="InterPro" id="IPR001547">
    <property type="entry name" value="Glyco_hydro_5"/>
</dbReference>